<dbReference type="Pfam" id="PF06747">
    <property type="entry name" value="CHCH"/>
    <property type="match status" value="1"/>
</dbReference>
<evidence type="ECO:0000256" key="6">
    <source>
        <dbReference type="ARBA" id="ARBA00041104"/>
    </source>
</evidence>
<protein>
    <recommendedName>
        <fullName evidence="6">Cytochrome c oxidase-assembly factor COX23, mitochondrial</fullName>
    </recommendedName>
</protein>
<dbReference type="GeneID" id="85224058"/>
<dbReference type="GO" id="GO:0005758">
    <property type="term" value="C:mitochondrial intermembrane space"/>
    <property type="evidence" value="ECO:0007669"/>
    <property type="project" value="UniProtKB-SubCell"/>
</dbReference>
<dbReference type="InterPro" id="IPR051040">
    <property type="entry name" value="COX23"/>
</dbReference>
<evidence type="ECO:0000313" key="9">
    <source>
        <dbReference type="EMBL" id="WFD37465.1"/>
    </source>
</evidence>
<keyword evidence="4" id="KW-1015">Disulfide bond</keyword>
<evidence type="ECO:0000259" key="8">
    <source>
        <dbReference type="Pfam" id="PF06747"/>
    </source>
</evidence>
<gene>
    <name evidence="9" type="ORF">MJAP1_000409</name>
</gene>
<sequence length="80" mass="9100">MPARNTPPLAGLDLDAMNPDMGVDSSARMPSQYVDPCKKAALQSMKCLERNGHDKAQCHNEFMIYRRCKQEYARRKRAGE</sequence>
<accession>A0AAF0EV62</accession>
<dbReference type="EMBL" id="CP119958">
    <property type="protein sequence ID" value="WFD37465.1"/>
    <property type="molecule type" value="Genomic_DNA"/>
</dbReference>
<keyword evidence="10" id="KW-1185">Reference proteome</keyword>
<evidence type="ECO:0000256" key="3">
    <source>
        <dbReference type="ARBA" id="ARBA00023128"/>
    </source>
</evidence>
<evidence type="ECO:0000256" key="7">
    <source>
        <dbReference type="SAM" id="MobiDB-lite"/>
    </source>
</evidence>
<name>A0AAF0EV62_9BASI</name>
<proteinExistence type="inferred from homology"/>
<dbReference type="InterPro" id="IPR010625">
    <property type="entry name" value="CHCH"/>
</dbReference>
<dbReference type="InterPro" id="IPR009069">
    <property type="entry name" value="Cys_alpha_HP_mot_SF"/>
</dbReference>
<dbReference type="AlphaFoldDB" id="A0AAF0EV62"/>
<comment type="subcellular location">
    <subcellularLocation>
        <location evidence="2">Mitochondrion intermembrane space</location>
    </subcellularLocation>
</comment>
<evidence type="ECO:0000256" key="4">
    <source>
        <dbReference type="ARBA" id="ARBA00023157"/>
    </source>
</evidence>
<dbReference type="Proteomes" id="UP001217754">
    <property type="component" value="Chromosome 1"/>
</dbReference>
<comment type="similarity">
    <text evidence="5">Belongs to the COX23 family.</text>
</comment>
<dbReference type="Gene3D" id="1.10.287.1130">
    <property type="entry name" value="CytochromE C oxidase copper chaperone"/>
    <property type="match status" value="1"/>
</dbReference>
<dbReference type="GO" id="GO:0033108">
    <property type="term" value="P:mitochondrial respiratory chain complex assembly"/>
    <property type="evidence" value="ECO:0007669"/>
    <property type="project" value="TreeGrafter"/>
</dbReference>
<evidence type="ECO:0000313" key="10">
    <source>
        <dbReference type="Proteomes" id="UP001217754"/>
    </source>
</evidence>
<keyword evidence="3" id="KW-0496">Mitochondrion</keyword>
<dbReference type="SUPFAM" id="SSF47072">
    <property type="entry name" value="Cysteine alpha-hairpin motif"/>
    <property type="match status" value="1"/>
</dbReference>
<evidence type="ECO:0000256" key="2">
    <source>
        <dbReference type="ARBA" id="ARBA00004569"/>
    </source>
</evidence>
<dbReference type="PANTHER" id="PTHR46811">
    <property type="entry name" value="COILED-COIL-HELIX-COILED-COIL-HELIX DOMAIN-CONTAINING PROTEIN 7"/>
    <property type="match status" value="1"/>
</dbReference>
<comment type="function">
    <text evidence="1">Required for the assembly of cytochrome c oxidase.</text>
</comment>
<reference evidence="9" key="1">
    <citation type="submission" date="2023-03" db="EMBL/GenBank/DDBJ databases">
        <title>Mating type loci evolution in Malassezia.</title>
        <authorList>
            <person name="Coelho M.A."/>
        </authorList>
    </citation>
    <scope>NUCLEOTIDE SEQUENCE</scope>
    <source>
        <strain evidence="9">CBS 9431</strain>
    </source>
</reference>
<organism evidence="9 10">
    <name type="scientific">Malassezia japonica</name>
    <dbReference type="NCBI Taxonomy" id="223818"/>
    <lineage>
        <taxon>Eukaryota</taxon>
        <taxon>Fungi</taxon>
        <taxon>Dikarya</taxon>
        <taxon>Basidiomycota</taxon>
        <taxon>Ustilaginomycotina</taxon>
        <taxon>Malasseziomycetes</taxon>
        <taxon>Malasseziales</taxon>
        <taxon>Malasseziaceae</taxon>
        <taxon>Malassezia</taxon>
    </lineage>
</organism>
<dbReference type="RefSeq" id="XP_060120362.1">
    <property type="nucleotide sequence ID" value="XM_060264379.1"/>
</dbReference>
<evidence type="ECO:0000256" key="5">
    <source>
        <dbReference type="ARBA" id="ARBA00038264"/>
    </source>
</evidence>
<dbReference type="PROSITE" id="PS51808">
    <property type="entry name" value="CHCH"/>
    <property type="match status" value="1"/>
</dbReference>
<evidence type="ECO:0000256" key="1">
    <source>
        <dbReference type="ARBA" id="ARBA00003875"/>
    </source>
</evidence>
<feature type="region of interest" description="Disordered" evidence="7">
    <location>
        <begin position="1"/>
        <end position="27"/>
    </location>
</feature>
<feature type="domain" description="CHCH" evidence="8">
    <location>
        <begin position="37"/>
        <end position="70"/>
    </location>
</feature>
<dbReference type="PANTHER" id="PTHR46811:SF1">
    <property type="entry name" value="COILED-COIL-HELIX-COILED-COIL-HELIX DOMAIN-CONTAINING PROTEIN 7"/>
    <property type="match status" value="1"/>
</dbReference>